<dbReference type="SUPFAM" id="SSF48613">
    <property type="entry name" value="Heme oxygenase-like"/>
    <property type="match status" value="1"/>
</dbReference>
<organism evidence="1 2">
    <name type="scientific">Marinobacter persicus</name>
    <dbReference type="NCBI Taxonomy" id="930118"/>
    <lineage>
        <taxon>Bacteria</taxon>
        <taxon>Pseudomonadati</taxon>
        <taxon>Pseudomonadota</taxon>
        <taxon>Gammaproteobacteria</taxon>
        <taxon>Pseudomonadales</taxon>
        <taxon>Marinobacteraceae</taxon>
        <taxon>Marinobacter</taxon>
    </lineage>
</organism>
<dbReference type="InterPro" id="IPR016053">
    <property type="entry name" value="Haem_Oase-like"/>
</dbReference>
<dbReference type="EMBL" id="FOSC01000012">
    <property type="protein sequence ID" value="SFK20854.1"/>
    <property type="molecule type" value="Genomic_DNA"/>
</dbReference>
<sequence>MKYLPYLREATQCQHRQLESLPIMRELLKPDFTLSKYRALLHCHYRVHRQLESRLAHFLCSFPSDIFHWQHFTASSRLFSDLTKLGEPPCEPGPLPPTVPITNLPEALGCCYVLLGAGFGARFIAPRLEQHLGPDTPLSFYRDGQPFLKPLWHQLDRLLAAHASEPAAREACANAARATFSLFFQNFQTISRPEHREVSTP</sequence>
<proteinExistence type="predicted"/>
<accession>A0A1I3XMS1</accession>
<dbReference type="Proteomes" id="UP000199445">
    <property type="component" value="Unassembled WGS sequence"/>
</dbReference>
<dbReference type="RefSeq" id="WP_177187088.1">
    <property type="nucleotide sequence ID" value="NZ_JBHLTH010000022.1"/>
</dbReference>
<dbReference type="CDD" id="cd19166">
    <property type="entry name" value="HemeO-bac"/>
    <property type="match status" value="1"/>
</dbReference>
<dbReference type="AlphaFoldDB" id="A0A1I3XMS1"/>
<dbReference type="GO" id="GO:0006788">
    <property type="term" value="P:heme oxidation"/>
    <property type="evidence" value="ECO:0007669"/>
    <property type="project" value="InterPro"/>
</dbReference>
<evidence type="ECO:0000313" key="2">
    <source>
        <dbReference type="Proteomes" id="UP000199445"/>
    </source>
</evidence>
<evidence type="ECO:0000313" key="1">
    <source>
        <dbReference type="EMBL" id="SFK20854.1"/>
    </source>
</evidence>
<dbReference type="Gene3D" id="1.20.910.10">
    <property type="entry name" value="Heme oxygenase-like"/>
    <property type="match status" value="1"/>
</dbReference>
<dbReference type="InterPro" id="IPR016084">
    <property type="entry name" value="Haem_Oase-like_multi-hlx"/>
</dbReference>
<reference evidence="1 2" key="1">
    <citation type="submission" date="2016-10" db="EMBL/GenBank/DDBJ databases">
        <authorList>
            <person name="de Groot N.N."/>
        </authorList>
    </citation>
    <scope>NUCLEOTIDE SEQUENCE [LARGE SCALE GENOMIC DNA]</scope>
    <source>
        <strain evidence="1 2">IBRC-M 10445</strain>
    </source>
</reference>
<name>A0A1I3XMS1_9GAMM</name>
<dbReference type="GO" id="GO:0004392">
    <property type="term" value="F:heme oxygenase (decyclizing) activity"/>
    <property type="evidence" value="ECO:0007669"/>
    <property type="project" value="InterPro"/>
</dbReference>
<keyword evidence="2" id="KW-1185">Reference proteome</keyword>
<gene>
    <name evidence="1" type="ORF">SAMN05216429_11248</name>
</gene>
<dbReference type="Pfam" id="PF01126">
    <property type="entry name" value="Heme_oxygenase"/>
    <property type="match status" value="1"/>
</dbReference>
<protein>
    <submittedName>
        <fullName evidence="1">Heme oxygenase</fullName>
    </submittedName>
</protein>